<feature type="compositionally biased region" description="Basic and acidic residues" evidence="1">
    <location>
        <begin position="73"/>
        <end position="86"/>
    </location>
</feature>
<comment type="caution">
    <text evidence="3">The sequence shown here is derived from an EMBL/GenBank/DDBJ whole genome shotgun (WGS) entry which is preliminary data.</text>
</comment>
<name>A0A2C5Z380_9HYPO</name>
<dbReference type="AlphaFoldDB" id="A0A2C5Z380"/>
<evidence type="ECO:0000313" key="3">
    <source>
        <dbReference type="EMBL" id="PHH76285.1"/>
    </source>
</evidence>
<evidence type="ECO:0000256" key="1">
    <source>
        <dbReference type="SAM" id="MobiDB-lite"/>
    </source>
</evidence>
<organism evidence="3 4">
    <name type="scientific">Ophiocordyceps camponoti-rufipedis</name>
    <dbReference type="NCBI Taxonomy" id="2004952"/>
    <lineage>
        <taxon>Eukaryota</taxon>
        <taxon>Fungi</taxon>
        <taxon>Dikarya</taxon>
        <taxon>Ascomycota</taxon>
        <taxon>Pezizomycotina</taxon>
        <taxon>Sordariomycetes</taxon>
        <taxon>Hypocreomycetidae</taxon>
        <taxon>Hypocreales</taxon>
        <taxon>Ophiocordycipitaceae</taxon>
        <taxon>Ophiocordyceps</taxon>
    </lineage>
</organism>
<sequence length="124" mass="13916">MLKQLALITILTLGTVIAGSIPNPRFIPNLGAGGPKSILTESSGRDKFLFSRRLRHSHNHYAHIDHHLGFDGHHHDISSNSRDRLYKPGKGNRHGRRMGGRSGRTNRHSTHRETTYPEFSVHVG</sequence>
<proteinExistence type="predicted"/>
<keyword evidence="2" id="KW-0732">Signal</keyword>
<evidence type="ECO:0000313" key="4">
    <source>
        <dbReference type="Proteomes" id="UP000226431"/>
    </source>
</evidence>
<reference evidence="3 4" key="1">
    <citation type="submission" date="2017-06" db="EMBL/GenBank/DDBJ databases">
        <title>Ant-infecting Ophiocordyceps genomes reveal a high diversity of potential behavioral manipulation genes and a possible major role for enterotoxins.</title>
        <authorList>
            <person name="De Bekker C."/>
            <person name="Evans H.C."/>
            <person name="Brachmann A."/>
            <person name="Hughes D.P."/>
        </authorList>
    </citation>
    <scope>NUCLEOTIDE SEQUENCE [LARGE SCALE GENOMIC DNA]</scope>
    <source>
        <strain evidence="3 4">Map16</strain>
    </source>
</reference>
<feature type="signal peptide" evidence="2">
    <location>
        <begin position="1"/>
        <end position="18"/>
    </location>
</feature>
<gene>
    <name evidence="3" type="ORF">CDD80_1666</name>
</gene>
<feature type="chain" id="PRO_5012067100" evidence="2">
    <location>
        <begin position="19"/>
        <end position="124"/>
    </location>
</feature>
<protein>
    <submittedName>
        <fullName evidence="3">Uncharacterized protein</fullName>
    </submittedName>
</protein>
<evidence type="ECO:0000256" key="2">
    <source>
        <dbReference type="SAM" id="SignalP"/>
    </source>
</evidence>
<dbReference type="EMBL" id="NJES01000171">
    <property type="protein sequence ID" value="PHH76285.1"/>
    <property type="molecule type" value="Genomic_DNA"/>
</dbReference>
<feature type="compositionally biased region" description="Basic residues" evidence="1">
    <location>
        <begin position="90"/>
        <end position="110"/>
    </location>
</feature>
<dbReference type="OrthoDB" id="4927811at2759"/>
<keyword evidence="4" id="KW-1185">Reference proteome</keyword>
<accession>A0A2C5Z380</accession>
<feature type="region of interest" description="Disordered" evidence="1">
    <location>
        <begin position="73"/>
        <end position="124"/>
    </location>
</feature>
<dbReference type="Proteomes" id="UP000226431">
    <property type="component" value="Unassembled WGS sequence"/>
</dbReference>